<dbReference type="AlphaFoldDB" id="A0A849K5I1"/>
<dbReference type="CDD" id="cd03801">
    <property type="entry name" value="GT4_PimA-like"/>
    <property type="match status" value="1"/>
</dbReference>
<dbReference type="InterPro" id="IPR050194">
    <property type="entry name" value="Glycosyltransferase_grp1"/>
</dbReference>
<reference evidence="1 2" key="1">
    <citation type="submission" date="2020-05" db="EMBL/GenBank/DDBJ databases">
        <authorList>
            <person name="Khan S.A."/>
            <person name="Jeon C.O."/>
            <person name="Chun B.H."/>
        </authorList>
    </citation>
    <scope>NUCLEOTIDE SEQUENCE [LARGE SCALE GENOMIC DNA]</scope>
    <source>
        <strain evidence="1 2">B156</strain>
    </source>
</reference>
<keyword evidence="2" id="KW-1185">Reference proteome</keyword>
<name>A0A849K5I1_9BURK</name>
<evidence type="ECO:0000313" key="1">
    <source>
        <dbReference type="EMBL" id="NNU43672.1"/>
    </source>
</evidence>
<dbReference type="Proteomes" id="UP000552954">
    <property type="component" value="Unassembled WGS sequence"/>
</dbReference>
<dbReference type="PANTHER" id="PTHR45947">
    <property type="entry name" value="SULFOQUINOVOSYL TRANSFERASE SQD2"/>
    <property type="match status" value="1"/>
</dbReference>
<gene>
    <name evidence="1" type="ORF">HK415_11680</name>
</gene>
<dbReference type="GO" id="GO:0016757">
    <property type="term" value="F:glycosyltransferase activity"/>
    <property type="evidence" value="ECO:0007669"/>
    <property type="project" value="TreeGrafter"/>
</dbReference>
<keyword evidence="1" id="KW-0808">Transferase</keyword>
<dbReference type="RefSeq" id="WP_171559309.1">
    <property type="nucleotide sequence ID" value="NZ_JABFCS010000001.1"/>
</dbReference>
<dbReference type="Pfam" id="PF13692">
    <property type="entry name" value="Glyco_trans_1_4"/>
    <property type="match status" value="1"/>
</dbReference>
<dbReference type="Gene3D" id="3.40.50.2000">
    <property type="entry name" value="Glycogen Phosphorylase B"/>
    <property type="match status" value="2"/>
</dbReference>
<dbReference type="EMBL" id="JABFCS010000001">
    <property type="protein sequence ID" value="NNU43672.1"/>
    <property type="molecule type" value="Genomic_DNA"/>
</dbReference>
<reference evidence="1 2" key="2">
    <citation type="submission" date="2020-06" db="EMBL/GenBank/DDBJ databases">
        <title>Ramlibacter rhizophilus sp. nov., isolated from rhizosphere soil of national flower Mugunghwa from South Korea.</title>
        <authorList>
            <person name="Zheng-Fei Y."/>
            <person name="Huan T."/>
        </authorList>
    </citation>
    <scope>NUCLEOTIDE SEQUENCE [LARGE SCALE GENOMIC DNA]</scope>
    <source>
        <strain evidence="1 2">B156</strain>
    </source>
</reference>
<comment type="caution">
    <text evidence="1">The sequence shown here is derived from an EMBL/GenBank/DDBJ whole genome shotgun (WGS) entry which is preliminary data.</text>
</comment>
<sequence>MRSARRRMLVLCPFPVGVAAGQRLKYEQYLDDWRAMGWDIDVSSFMDLPMWQVAYEPGRLASKAFGVLRGHLRRLRDLTRVGRYDLVYVFMWVTPFGSSVMERIVRRLAPRLVFDVEDNVVVGQRLPRGYNPNAIVARLKGPGKATFLIRHADHVIASSPFLRDFCLQQHGARASTYISSSVDTHRFVPRPHPGTGRKVVVGWTGTFSSRVYLDLLREVFQRLARRVDYRLRVIGNFDYELPGVDLEVVRWTKEGEVEDLQALDIGVYPLPRDEWVMGKSGLKAIQYMAFGLPTVASDAGITPMIIQHGVNGLLVRTPDEWVDALERLIGDAELRRRLGAAARQDAVAKYSTTAISTQYRGVLEKVS</sequence>
<evidence type="ECO:0000313" key="2">
    <source>
        <dbReference type="Proteomes" id="UP000552954"/>
    </source>
</evidence>
<protein>
    <submittedName>
        <fullName evidence="1">Glycosyltransferase family 4 protein</fullName>
    </submittedName>
</protein>
<dbReference type="SUPFAM" id="SSF53756">
    <property type="entry name" value="UDP-Glycosyltransferase/glycogen phosphorylase"/>
    <property type="match status" value="1"/>
</dbReference>
<dbReference type="PANTHER" id="PTHR45947:SF3">
    <property type="entry name" value="SULFOQUINOVOSYL TRANSFERASE SQD2"/>
    <property type="match status" value="1"/>
</dbReference>
<proteinExistence type="predicted"/>
<organism evidence="1 2">
    <name type="scientific">Ramlibacter montanisoli</name>
    <dbReference type="NCBI Taxonomy" id="2732512"/>
    <lineage>
        <taxon>Bacteria</taxon>
        <taxon>Pseudomonadati</taxon>
        <taxon>Pseudomonadota</taxon>
        <taxon>Betaproteobacteria</taxon>
        <taxon>Burkholderiales</taxon>
        <taxon>Comamonadaceae</taxon>
        <taxon>Ramlibacter</taxon>
    </lineage>
</organism>
<accession>A0A849K5I1</accession>